<accession>A0ABP8IE51</accession>
<dbReference type="InterPro" id="IPR009100">
    <property type="entry name" value="AcylCoA_DH/oxidase_NM_dom_sf"/>
</dbReference>
<dbReference type="EMBL" id="BAABGJ010000080">
    <property type="protein sequence ID" value="GAA4356600.1"/>
    <property type="molecule type" value="Genomic_DNA"/>
</dbReference>
<dbReference type="RefSeq" id="WP_345541350.1">
    <property type="nucleotide sequence ID" value="NZ_BAABGJ010000080.1"/>
</dbReference>
<comment type="caution">
    <text evidence="1">The sequence shown here is derived from an EMBL/GenBank/DDBJ whole genome shotgun (WGS) entry which is preliminary data.</text>
</comment>
<evidence type="ECO:0000313" key="1">
    <source>
        <dbReference type="EMBL" id="GAA4356600.1"/>
    </source>
</evidence>
<proteinExistence type="predicted"/>
<dbReference type="SUPFAM" id="SSF56645">
    <property type="entry name" value="Acyl-CoA dehydrogenase NM domain-like"/>
    <property type="match status" value="1"/>
</dbReference>
<dbReference type="Proteomes" id="UP001500975">
    <property type="component" value="Unassembled WGS sequence"/>
</dbReference>
<dbReference type="Gene3D" id="2.40.110.10">
    <property type="entry name" value="Butyryl-CoA Dehydrogenase, subunit A, domain 2"/>
    <property type="match status" value="1"/>
</dbReference>
<sequence>MTHCKALDTLKAARREGTAATLAALVGAGIDRALPLPGSGHTLERWRVLAEVAAIDLSLIKLFEGHTDALAIRAELGAGASPPGALWGTWCAEPPDARLSARPAGQGGLVLDGVKAWCSGAAELTHAVVSCWNEAGEPCLATVALDQNGIHLDARNWHAVGMEQTGSLDIRFSAARALPLGRPGDYVRRPGFWHGGAGIAACWFGGALGVARRTRELLADGDPDPHRLAHLGSIDIAVAGAAAALRACAAGIDAKPADDARTPALRVRLIVEQAAESVMRHAARALGAGPLCRDARFARAMADLPVYLRQSHAERDLAALGQSVLREESASWTL</sequence>
<gene>
    <name evidence="1" type="ORF">GCM10023165_49790</name>
</gene>
<reference evidence="2" key="1">
    <citation type="journal article" date="2019" name="Int. J. Syst. Evol. Microbiol.">
        <title>The Global Catalogue of Microorganisms (GCM) 10K type strain sequencing project: providing services to taxonomists for standard genome sequencing and annotation.</title>
        <authorList>
            <consortium name="The Broad Institute Genomics Platform"/>
            <consortium name="The Broad Institute Genome Sequencing Center for Infectious Disease"/>
            <person name="Wu L."/>
            <person name="Ma J."/>
        </authorList>
    </citation>
    <scope>NUCLEOTIDE SEQUENCE [LARGE SCALE GENOMIC DNA]</scope>
    <source>
        <strain evidence="2">JCM 17804</strain>
    </source>
</reference>
<protein>
    <submittedName>
        <fullName evidence="1">Acyl-CoA dehydrogenase family protein</fullName>
    </submittedName>
</protein>
<keyword evidence="2" id="KW-1185">Reference proteome</keyword>
<dbReference type="InterPro" id="IPR046373">
    <property type="entry name" value="Acyl-CoA_Oxase/DH_mid-dom_sf"/>
</dbReference>
<organism evidence="1 2">
    <name type="scientific">Variovorax defluvii</name>
    <dbReference type="NCBI Taxonomy" id="913761"/>
    <lineage>
        <taxon>Bacteria</taxon>
        <taxon>Pseudomonadati</taxon>
        <taxon>Pseudomonadota</taxon>
        <taxon>Betaproteobacteria</taxon>
        <taxon>Burkholderiales</taxon>
        <taxon>Comamonadaceae</taxon>
        <taxon>Variovorax</taxon>
    </lineage>
</organism>
<name>A0ABP8IE51_9BURK</name>
<evidence type="ECO:0000313" key="2">
    <source>
        <dbReference type="Proteomes" id="UP001500975"/>
    </source>
</evidence>